<name>A0ABV6EEH1_9GAMM</name>
<organism evidence="1 2">
    <name type="scientific">Serratia aquatilis</name>
    <dbReference type="NCBI Taxonomy" id="1737515"/>
    <lineage>
        <taxon>Bacteria</taxon>
        <taxon>Pseudomonadati</taxon>
        <taxon>Pseudomonadota</taxon>
        <taxon>Gammaproteobacteria</taxon>
        <taxon>Enterobacterales</taxon>
        <taxon>Yersiniaceae</taxon>
        <taxon>Serratia</taxon>
    </lineage>
</organism>
<proteinExistence type="predicted"/>
<dbReference type="RefSeq" id="WP_380675449.1">
    <property type="nucleotide sequence ID" value="NZ_CP173186.1"/>
</dbReference>
<comment type="caution">
    <text evidence="1">The sequence shown here is derived from an EMBL/GenBank/DDBJ whole genome shotgun (WGS) entry which is preliminary data.</text>
</comment>
<evidence type="ECO:0000313" key="1">
    <source>
        <dbReference type="EMBL" id="MFC0227159.1"/>
    </source>
</evidence>
<dbReference type="Proteomes" id="UP001589792">
    <property type="component" value="Unassembled WGS sequence"/>
</dbReference>
<reference evidence="1 2" key="1">
    <citation type="submission" date="2024-09" db="EMBL/GenBank/DDBJ databases">
        <authorList>
            <person name="Sun Q."/>
            <person name="Mori K."/>
        </authorList>
    </citation>
    <scope>NUCLEOTIDE SEQUENCE [LARGE SCALE GENOMIC DNA]</scope>
    <source>
        <strain evidence="1 2">CCM 8626</strain>
    </source>
</reference>
<keyword evidence="2" id="KW-1185">Reference proteome</keyword>
<sequence length="90" mass="10169">MRKDIQFIQQPSLDGQSFSAGDIVRLTTANLVNEYQLDVVILRRDEQLIYGSVVVAAPKNDIPVRQWEIARGDEVVFRLENITKAVLGAR</sequence>
<dbReference type="EMBL" id="JBHLXG010000010">
    <property type="protein sequence ID" value="MFC0227159.1"/>
    <property type="molecule type" value="Genomic_DNA"/>
</dbReference>
<protein>
    <submittedName>
        <fullName evidence="1">Uncharacterized protein</fullName>
    </submittedName>
</protein>
<accession>A0ABV6EEH1</accession>
<gene>
    <name evidence="1" type="ORF">ACFFJ3_11695</name>
</gene>
<evidence type="ECO:0000313" key="2">
    <source>
        <dbReference type="Proteomes" id="UP001589792"/>
    </source>
</evidence>